<dbReference type="Proteomes" id="UP000037251">
    <property type="component" value="Unassembled WGS sequence"/>
</dbReference>
<sequence>MTSASVAPTGDYLTTGQVAKRIGSTPQHVRGLITSGRLSAINIAKGAGRPRFRVAESTLAEFLRTAQVPSEVA</sequence>
<dbReference type="STRING" id="67356.AQJ84_11240"/>
<keyword evidence="2" id="KW-1185">Reference proteome</keyword>
<reference evidence="2" key="1">
    <citation type="submission" date="2015-07" db="EMBL/GenBank/DDBJ databases">
        <authorList>
            <person name="Ju K.-S."/>
            <person name="Doroghazi J.R."/>
            <person name="Metcalf W.W."/>
        </authorList>
    </citation>
    <scope>NUCLEOTIDE SEQUENCE [LARGE SCALE GENOMIC DNA]</scope>
    <source>
        <strain evidence="2">NRRL 2290</strain>
    </source>
</reference>
<dbReference type="eggNOG" id="ENOG50326FT">
    <property type="taxonomic scope" value="Bacteria"/>
</dbReference>
<protein>
    <recommendedName>
        <fullName evidence="3">Helix-turn-helix domain-containing protein</fullName>
    </recommendedName>
</protein>
<accession>A0A0L8L5D4</accession>
<name>A0A0L8L5D4_9ACTN</name>
<proteinExistence type="predicted"/>
<evidence type="ECO:0000313" key="1">
    <source>
        <dbReference type="EMBL" id="KOG33309.1"/>
    </source>
</evidence>
<dbReference type="RefSeq" id="WP_030040182.1">
    <property type="nucleotide sequence ID" value="NZ_KL575597.1"/>
</dbReference>
<evidence type="ECO:0008006" key="3">
    <source>
        <dbReference type="Google" id="ProtNLM"/>
    </source>
</evidence>
<comment type="caution">
    <text evidence="1">The sequence shown here is derived from an EMBL/GenBank/DDBJ whole genome shotgun (WGS) entry which is preliminary data.</text>
</comment>
<dbReference type="EMBL" id="LGUS01000174">
    <property type="protein sequence ID" value="KOG33309.1"/>
    <property type="molecule type" value="Genomic_DNA"/>
</dbReference>
<dbReference type="AlphaFoldDB" id="A0A0L8L5D4"/>
<gene>
    <name evidence="1" type="ORF">ADK37_23305</name>
</gene>
<dbReference type="PATRIC" id="fig|67356.5.peg.4965"/>
<evidence type="ECO:0000313" key="2">
    <source>
        <dbReference type="Proteomes" id="UP000037251"/>
    </source>
</evidence>
<dbReference type="OrthoDB" id="4277956at2"/>
<organism evidence="1 2">
    <name type="scientific">Streptomyces resistomycificus</name>
    <dbReference type="NCBI Taxonomy" id="67356"/>
    <lineage>
        <taxon>Bacteria</taxon>
        <taxon>Bacillati</taxon>
        <taxon>Actinomycetota</taxon>
        <taxon>Actinomycetes</taxon>
        <taxon>Kitasatosporales</taxon>
        <taxon>Streptomycetaceae</taxon>
        <taxon>Streptomyces</taxon>
        <taxon>Streptomyces aurantiacus group</taxon>
    </lineage>
</organism>